<protein>
    <submittedName>
        <fullName evidence="1">Uncharacterized protein</fullName>
    </submittedName>
</protein>
<name>A0A426YVJ5_ENSVE</name>
<evidence type="ECO:0000313" key="2">
    <source>
        <dbReference type="Proteomes" id="UP000287651"/>
    </source>
</evidence>
<reference evidence="1 2" key="1">
    <citation type="journal article" date="2014" name="Agronomy (Basel)">
        <title>A Draft Genome Sequence for Ensete ventricosum, the Drought-Tolerant Tree Against Hunger.</title>
        <authorList>
            <person name="Harrison J."/>
            <person name="Moore K.A."/>
            <person name="Paszkiewicz K."/>
            <person name="Jones T."/>
            <person name="Grant M."/>
            <person name="Ambacheew D."/>
            <person name="Muzemil S."/>
            <person name="Studholme D.J."/>
        </authorList>
    </citation>
    <scope>NUCLEOTIDE SEQUENCE [LARGE SCALE GENOMIC DNA]</scope>
</reference>
<gene>
    <name evidence="1" type="ORF">B296_00015648</name>
</gene>
<comment type="caution">
    <text evidence="1">The sequence shown here is derived from an EMBL/GenBank/DDBJ whole genome shotgun (WGS) entry which is preliminary data.</text>
</comment>
<dbReference type="EMBL" id="AMZH03009945">
    <property type="protein sequence ID" value="RRT55749.1"/>
    <property type="molecule type" value="Genomic_DNA"/>
</dbReference>
<organism evidence="1 2">
    <name type="scientific">Ensete ventricosum</name>
    <name type="common">Abyssinian banana</name>
    <name type="synonym">Musa ensete</name>
    <dbReference type="NCBI Taxonomy" id="4639"/>
    <lineage>
        <taxon>Eukaryota</taxon>
        <taxon>Viridiplantae</taxon>
        <taxon>Streptophyta</taxon>
        <taxon>Embryophyta</taxon>
        <taxon>Tracheophyta</taxon>
        <taxon>Spermatophyta</taxon>
        <taxon>Magnoliopsida</taxon>
        <taxon>Liliopsida</taxon>
        <taxon>Zingiberales</taxon>
        <taxon>Musaceae</taxon>
        <taxon>Ensete</taxon>
    </lineage>
</organism>
<sequence>MGGRRLAGVAASTRSHCLYLQPSPLHMTAITIVGGRPLPLLTAATAFTSGRLPPVRPSSVSRRTTAAYAQVLHARGRRSAAVLP</sequence>
<dbReference type="AlphaFoldDB" id="A0A426YVJ5"/>
<accession>A0A426YVJ5</accession>
<dbReference type="Proteomes" id="UP000287651">
    <property type="component" value="Unassembled WGS sequence"/>
</dbReference>
<evidence type="ECO:0000313" key="1">
    <source>
        <dbReference type="EMBL" id="RRT55749.1"/>
    </source>
</evidence>
<proteinExistence type="predicted"/>